<evidence type="ECO:0000313" key="5">
    <source>
        <dbReference type="EMBL" id="PLR92065.1"/>
    </source>
</evidence>
<proteinExistence type="inferred from homology"/>
<evidence type="ECO:0000259" key="3">
    <source>
        <dbReference type="Pfam" id="PF13439"/>
    </source>
</evidence>
<dbReference type="InterPro" id="IPR001296">
    <property type="entry name" value="Glyco_trans_1"/>
</dbReference>
<gene>
    <name evidence="4" type="ORF">CU635_22150</name>
    <name evidence="5" type="ORF">CVD25_18815</name>
</gene>
<dbReference type="Pfam" id="PF00534">
    <property type="entry name" value="Glycos_transf_1"/>
    <property type="match status" value="1"/>
</dbReference>
<dbReference type="Pfam" id="PF13439">
    <property type="entry name" value="Glyco_transf_4"/>
    <property type="match status" value="1"/>
</dbReference>
<comment type="similarity">
    <text evidence="1">Belongs to the glycosyltransferase group 1 family. Glycosyltransferase 4 subfamily.</text>
</comment>
<dbReference type="Proteomes" id="UP000235114">
    <property type="component" value="Unassembled WGS sequence"/>
</dbReference>
<dbReference type="EMBL" id="PGVA01000083">
    <property type="protein sequence ID" value="PLR79634.1"/>
    <property type="molecule type" value="Genomic_DNA"/>
</dbReference>
<dbReference type="InterPro" id="IPR028098">
    <property type="entry name" value="Glyco_trans_4-like_N"/>
</dbReference>
<accession>A0A2N5GFT6</accession>
<keyword evidence="4" id="KW-0808">Transferase</keyword>
<dbReference type="Gene3D" id="3.40.50.2000">
    <property type="entry name" value="Glycogen Phosphorylase B"/>
    <property type="match status" value="2"/>
</dbReference>
<dbReference type="PANTHER" id="PTHR45947">
    <property type="entry name" value="SULFOQUINOVOSYL TRANSFERASE SQD2"/>
    <property type="match status" value="1"/>
</dbReference>
<evidence type="ECO:0000259" key="2">
    <source>
        <dbReference type="Pfam" id="PF00534"/>
    </source>
</evidence>
<dbReference type="SUPFAM" id="SSF53756">
    <property type="entry name" value="UDP-Glycosyltransferase/glycogen phosphorylase"/>
    <property type="match status" value="1"/>
</dbReference>
<dbReference type="CDD" id="cd03812">
    <property type="entry name" value="GT4_CapH-like"/>
    <property type="match status" value="1"/>
</dbReference>
<evidence type="ECO:0000313" key="6">
    <source>
        <dbReference type="Proteomes" id="UP000234951"/>
    </source>
</evidence>
<evidence type="ECO:0000256" key="1">
    <source>
        <dbReference type="ARBA" id="ARBA00009481"/>
    </source>
</evidence>
<evidence type="ECO:0000313" key="4">
    <source>
        <dbReference type="EMBL" id="PLR79634.1"/>
    </source>
</evidence>
<dbReference type="EMBL" id="PGVD01000058">
    <property type="protein sequence ID" value="PLR92065.1"/>
    <property type="molecule type" value="Genomic_DNA"/>
</dbReference>
<dbReference type="PANTHER" id="PTHR45947:SF3">
    <property type="entry name" value="SULFOQUINOVOSYL TRANSFERASE SQD2"/>
    <property type="match status" value="1"/>
</dbReference>
<feature type="domain" description="Glycosyl transferase family 1" evidence="2">
    <location>
        <begin position="188"/>
        <end position="350"/>
    </location>
</feature>
<dbReference type="InterPro" id="IPR050194">
    <property type="entry name" value="Glycosyltransferase_grp1"/>
</dbReference>
<keyword evidence="7" id="KW-1185">Reference proteome</keyword>
<reference evidence="5 7" key="2">
    <citation type="submission" date="2017-12" db="EMBL/GenBank/DDBJ databases">
        <title>Comparative Functional Genomics of Dry Heat Resistant strains isolated from the Viking Spacecraft.</title>
        <authorList>
            <person name="Seuylemezian A."/>
            <person name="Cooper K."/>
            <person name="Vaishampayan P."/>
        </authorList>
    </citation>
    <scope>NUCLEOTIDE SEQUENCE [LARGE SCALE GENOMIC DNA]</scope>
    <source>
        <strain evidence="5 7">ATCC 29669</strain>
    </source>
</reference>
<dbReference type="Proteomes" id="UP000234951">
    <property type="component" value="Unassembled WGS sequence"/>
</dbReference>
<name>A0A2N5GFT6_9BACI</name>
<evidence type="ECO:0000313" key="7">
    <source>
        <dbReference type="Proteomes" id="UP000235114"/>
    </source>
</evidence>
<dbReference type="AlphaFoldDB" id="A0A2N5GFT6"/>
<feature type="domain" description="Glycosyltransferase subfamily 4-like N-terminal" evidence="3">
    <location>
        <begin position="16"/>
        <end position="177"/>
    </location>
</feature>
<comment type="caution">
    <text evidence="4">The sequence shown here is derived from an EMBL/GenBank/DDBJ whole genome shotgun (WGS) entry which is preliminary data.</text>
</comment>
<reference evidence="4 6" key="1">
    <citation type="submission" date="2017-11" db="EMBL/GenBank/DDBJ databases">
        <title>Comparitive Functional Genomics of Dry Heat Resistant strains isolated from the Viking Spacecraft.</title>
        <authorList>
            <person name="Seuylemezian A."/>
            <person name="Cooper K."/>
            <person name="Vaishampayan P."/>
        </authorList>
    </citation>
    <scope>NUCLEOTIDE SEQUENCE [LARGE SCALE GENOMIC DNA]</scope>
    <source>
        <strain evidence="4 6">M4.6</strain>
    </source>
</reference>
<protein>
    <submittedName>
        <fullName evidence="4">Glycosyltransferase family 1 protein</fullName>
    </submittedName>
</protein>
<organism evidence="4 6">
    <name type="scientific">Bacillus canaveralius</name>
    <dbReference type="NCBI Taxonomy" id="1403243"/>
    <lineage>
        <taxon>Bacteria</taxon>
        <taxon>Bacillati</taxon>
        <taxon>Bacillota</taxon>
        <taxon>Bacilli</taxon>
        <taxon>Bacillales</taxon>
        <taxon>Bacillaceae</taxon>
        <taxon>Bacillus</taxon>
    </lineage>
</organism>
<sequence>MKPIRILQVVTIMNRGGLETMLMNYYRQINRSKIQFDFMVHRDEEGHYDQEILNLGGKIYRMPQIKPGNYRLYFKLLDDFFANHPEYKVVHAHINENSSFVLRAAKRAGVQCRIAHSHTSDLGIDYKLPFRLYARTVMKNNPSEYFACSNNAAEWLFGKKKIDADKVTILKNAINLDEFKYNEKVRIDTRGKLNIKDQLVIGHVGRFHKSKNHEFLVDVFKSIHKRHPSSMLLLVGEGDTRLTIEKKVANLGLHSAVKFLGLRKDITQLMQAMDLFLFPSFFEGAPVALIEAQAAGLQCVVSDTISKESNLTGLVKYLNIRDSPEVWADKILNLSFEHTDTSQQLIKNGYDIVTMANSLSKYYIEKV</sequence>
<dbReference type="OrthoDB" id="9804196at2"/>
<dbReference type="GO" id="GO:0016757">
    <property type="term" value="F:glycosyltransferase activity"/>
    <property type="evidence" value="ECO:0007669"/>
    <property type="project" value="TreeGrafter"/>
</dbReference>